<accession>A0A645HQL4</accession>
<dbReference type="AlphaFoldDB" id="A0A645HQL4"/>
<organism evidence="1">
    <name type="scientific">bioreactor metagenome</name>
    <dbReference type="NCBI Taxonomy" id="1076179"/>
    <lineage>
        <taxon>unclassified sequences</taxon>
        <taxon>metagenomes</taxon>
        <taxon>ecological metagenomes</taxon>
    </lineage>
</organism>
<protein>
    <submittedName>
        <fullName evidence="1">Uncharacterized protein</fullName>
    </submittedName>
</protein>
<name>A0A645HQL4_9ZZZZ</name>
<comment type="caution">
    <text evidence="1">The sequence shown here is derived from an EMBL/GenBank/DDBJ whole genome shotgun (WGS) entry which is preliminary data.</text>
</comment>
<evidence type="ECO:0000313" key="1">
    <source>
        <dbReference type="EMBL" id="MPN41348.1"/>
    </source>
</evidence>
<sequence length="34" mass="4127">MKSEKQIEDSFIQKLQELKDIYRADTIRDNDIKN</sequence>
<gene>
    <name evidence="1" type="ORF">SDC9_188893</name>
</gene>
<proteinExistence type="predicted"/>
<dbReference type="EMBL" id="VSSQ01098334">
    <property type="protein sequence ID" value="MPN41348.1"/>
    <property type="molecule type" value="Genomic_DNA"/>
</dbReference>
<reference evidence="1" key="1">
    <citation type="submission" date="2019-08" db="EMBL/GenBank/DDBJ databases">
        <authorList>
            <person name="Kucharzyk K."/>
            <person name="Murdoch R.W."/>
            <person name="Higgins S."/>
            <person name="Loffler F."/>
        </authorList>
    </citation>
    <scope>NUCLEOTIDE SEQUENCE</scope>
</reference>